<reference evidence="1" key="4">
    <citation type="journal article" date="2022" name="PLoS Pathog.">
        <title>Chromosome-level genome of Schistosoma haematobium underpins genome-wide explorations of molecular variation.</title>
        <authorList>
            <person name="Stroehlein A.J."/>
            <person name="Korhonen P.K."/>
            <person name="Lee V.V."/>
            <person name="Ralph S.A."/>
            <person name="Mentink-Kane M."/>
            <person name="You H."/>
            <person name="McManus D.P."/>
            <person name="Tchuente L.T."/>
            <person name="Stothard J.R."/>
            <person name="Kaur P."/>
            <person name="Dudchenko O."/>
            <person name="Aiden E.L."/>
            <person name="Yang B."/>
            <person name="Yang H."/>
            <person name="Emery A.M."/>
            <person name="Webster B.L."/>
            <person name="Brindley P.J."/>
            <person name="Rollinson D."/>
            <person name="Chang B.C.H."/>
            <person name="Gasser R.B."/>
            <person name="Young N.D."/>
        </authorList>
    </citation>
    <scope>NUCLEOTIDE SEQUENCE</scope>
</reference>
<protein>
    <submittedName>
        <fullName evidence="1">Uncharacterized protein</fullName>
    </submittedName>
</protein>
<accession>A0A922IID7</accession>
<dbReference type="AlphaFoldDB" id="A0A922IID7"/>
<sequence length="129" mass="14930">MEVLATTAKKGARGGNMKQLYDTMKTLAEKYGKVESPVKDKEGRAITENQERRNREVEYFEELLHRPGRYIGRNQNELHTKFKDYIKYQPPDNLPAEVLESDGERTAKIIHVPFGKIWHHTTVSNSESL</sequence>
<dbReference type="Proteomes" id="UP000471633">
    <property type="component" value="Unassembled WGS sequence"/>
</dbReference>
<name>A0A922IID7_SCHHA</name>
<organism evidence="1 2">
    <name type="scientific">Schistosoma haematobium</name>
    <name type="common">Blood fluke</name>
    <dbReference type="NCBI Taxonomy" id="6185"/>
    <lineage>
        <taxon>Eukaryota</taxon>
        <taxon>Metazoa</taxon>
        <taxon>Spiralia</taxon>
        <taxon>Lophotrochozoa</taxon>
        <taxon>Platyhelminthes</taxon>
        <taxon>Trematoda</taxon>
        <taxon>Digenea</taxon>
        <taxon>Strigeidida</taxon>
        <taxon>Schistosomatoidea</taxon>
        <taxon>Schistosomatidae</taxon>
        <taxon>Schistosoma</taxon>
    </lineage>
</organism>
<comment type="caution">
    <text evidence="1">The sequence shown here is derived from an EMBL/GenBank/DDBJ whole genome shotgun (WGS) entry which is preliminary data.</text>
</comment>
<reference evidence="1" key="1">
    <citation type="journal article" date="2012" name="Nat. Genet.">
        <title>Whole-genome sequence of Schistosoma haematobium.</title>
        <authorList>
            <person name="Young N.D."/>
            <person name="Jex A.R."/>
            <person name="Li B."/>
            <person name="Liu S."/>
            <person name="Yang L."/>
            <person name="Xiong Z."/>
            <person name="Li Y."/>
            <person name="Cantacessi C."/>
            <person name="Hall R.S."/>
            <person name="Xu X."/>
            <person name="Chen F."/>
            <person name="Wu X."/>
            <person name="Zerlotini A."/>
            <person name="Oliveira G."/>
            <person name="Hofmann A."/>
            <person name="Zhang G."/>
            <person name="Fang X."/>
            <person name="Kang Y."/>
            <person name="Campbell B.E."/>
            <person name="Loukas A."/>
            <person name="Ranganathan S."/>
            <person name="Rollinson D."/>
            <person name="Rinaldi G."/>
            <person name="Brindley P.J."/>
            <person name="Yang H."/>
            <person name="Wang J."/>
            <person name="Wang J."/>
            <person name="Gasser R.B."/>
        </authorList>
    </citation>
    <scope>NUCLEOTIDE SEQUENCE</scope>
</reference>
<dbReference type="GeneID" id="75576458"/>
<dbReference type="KEGG" id="shx:MS3_00000656"/>
<dbReference type="CTD" id="75576458"/>
<reference evidence="1" key="2">
    <citation type="journal article" date="2019" name="Gigascience">
        <title>High-quality Schistosoma haematobium genome achieved by single-molecule and long-range sequencing.</title>
        <authorList>
            <person name="Stroehlein A.J."/>
            <person name="Korhonen P.K."/>
            <person name="Chong T.M."/>
            <person name="Lim Y.L."/>
            <person name="Chan K.G."/>
            <person name="Webster B."/>
            <person name="Rollinson D."/>
            <person name="Brindley P.J."/>
            <person name="Gasser R.B."/>
            <person name="Young N.D."/>
        </authorList>
    </citation>
    <scope>NUCLEOTIDE SEQUENCE</scope>
</reference>
<dbReference type="EMBL" id="AMPZ03000007">
    <property type="protein sequence ID" value="KAH9580203.1"/>
    <property type="molecule type" value="Genomic_DNA"/>
</dbReference>
<reference evidence="1" key="3">
    <citation type="submission" date="2021-06" db="EMBL/GenBank/DDBJ databases">
        <title>Chromosome-level genome assembly for S. haematobium.</title>
        <authorList>
            <person name="Stroehlein A.J."/>
        </authorList>
    </citation>
    <scope>NUCLEOTIDE SEQUENCE</scope>
</reference>
<dbReference type="RefSeq" id="XP_051064633.1">
    <property type="nucleotide sequence ID" value="XM_051208342.1"/>
</dbReference>
<proteinExistence type="predicted"/>
<evidence type="ECO:0000313" key="2">
    <source>
        <dbReference type="Proteomes" id="UP000471633"/>
    </source>
</evidence>
<evidence type="ECO:0000313" key="1">
    <source>
        <dbReference type="EMBL" id="KAH9580203.1"/>
    </source>
</evidence>
<gene>
    <name evidence="1" type="ORF">MS3_00000656</name>
</gene>
<keyword evidence="2" id="KW-1185">Reference proteome</keyword>